<dbReference type="InParanoid" id="A0A0C3P3U1"/>
<dbReference type="EMBL" id="KN831983">
    <property type="protein sequence ID" value="KIO02136.1"/>
    <property type="molecule type" value="Genomic_DNA"/>
</dbReference>
<sequence>MNWATRLPSKIASSRSVSWAELCTDVLHLMGTPKQKVRGSSKSLSQLGFREQEERKKRNRILFLDSIGHNHQASGLRYVFRLCMYLTSSAVITSTVQGTTHENWPGSRSLAGVSFNRKHSEVKLKDMTVTQHLAFPLFFVHPLYLPIRIRGCNGGVWGGTSESIGEGMKMETRL</sequence>
<organism evidence="1 2">
    <name type="scientific">Pisolithus tinctorius Marx 270</name>
    <dbReference type="NCBI Taxonomy" id="870435"/>
    <lineage>
        <taxon>Eukaryota</taxon>
        <taxon>Fungi</taxon>
        <taxon>Dikarya</taxon>
        <taxon>Basidiomycota</taxon>
        <taxon>Agaricomycotina</taxon>
        <taxon>Agaricomycetes</taxon>
        <taxon>Agaricomycetidae</taxon>
        <taxon>Boletales</taxon>
        <taxon>Sclerodermatineae</taxon>
        <taxon>Pisolithaceae</taxon>
        <taxon>Pisolithus</taxon>
    </lineage>
</organism>
<reference evidence="1 2" key="1">
    <citation type="submission" date="2014-04" db="EMBL/GenBank/DDBJ databases">
        <authorList>
            <consortium name="DOE Joint Genome Institute"/>
            <person name="Kuo A."/>
            <person name="Kohler A."/>
            <person name="Costa M.D."/>
            <person name="Nagy L.G."/>
            <person name="Floudas D."/>
            <person name="Copeland A."/>
            <person name="Barry K.W."/>
            <person name="Cichocki N."/>
            <person name="Veneault-Fourrey C."/>
            <person name="LaButti K."/>
            <person name="Lindquist E.A."/>
            <person name="Lipzen A."/>
            <person name="Lundell T."/>
            <person name="Morin E."/>
            <person name="Murat C."/>
            <person name="Sun H."/>
            <person name="Tunlid A."/>
            <person name="Henrissat B."/>
            <person name="Grigoriev I.V."/>
            <person name="Hibbett D.S."/>
            <person name="Martin F."/>
            <person name="Nordberg H.P."/>
            <person name="Cantor M.N."/>
            <person name="Hua S.X."/>
        </authorList>
    </citation>
    <scope>NUCLEOTIDE SEQUENCE [LARGE SCALE GENOMIC DNA]</scope>
    <source>
        <strain evidence="1 2">Marx 270</strain>
    </source>
</reference>
<dbReference type="HOGENOM" id="CLU_1540694_0_0_1"/>
<evidence type="ECO:0000313" key="2">
    <source>
        <dbReference type="Proteomes" id="UP000054217"/>
    </source>
</evidence>
<gene>
    <name evidence="1" type="ORF">M404DRAFT_713784</name>
</gene>
<accession>A0A0C3P3U1</accession>
<keyword evidence="2" id="KW-1185">Reference proteome</keyword>
<evidence type="ECO:0000313" key="1">
    <source>
        <dbReference type="EMBL" id="KIO02136.1"/>
    </source>
</evidence>
<name>A0A0C3P3U1_PISTI</name>
<dbReference type="Proteomes" id="UP000054217">
    <property type="component" value="Unassembled WGS sequence"/>
</dbReference>
<proteinExistence type="predicted"/>
<reference evidence="2" key="2">
    <citation type="submission" date="2015-01" db="EMBL/GenBank/DDBJ databases">
        <title>Evolutionary Origins and Diversification of the Mycorrhizal Mutualists.</title>
        <authorList>
            <consortium name="DOE Joint Genome Institute"/>
            <consortium name="Mycorrhizal Genomics Consortium"/>
            <person name="Kohler A."/>
            <person name="Kuo A."/>
            <person name="Nagy L.G."/>
            <person name="Floudas D."/>
            <person name="Copeland A."/>
            <person name="Barry K.W."/>
            <person name="Cichocki N."/>
            <person name="Veneault-Fourrey C."/>
            <person name="LaButti K."/>
            <person name="Lindquist E.A."/>
            <person name="Lipzen A."/>
            <person name="Lundell T."/>
            <person name="Morin E."/>
            <person name="Murat C."/>
            <person name="Riley R."/>
            <person name="Ohm R."/>
            <person name="Sun H."/>
            <person name="Tunlid A."/>
            <person name="Henrissat B."/>
            <person name="Grigoriev I.V."/>
            <person name="Hibbett D.S."/>
            <person name="Martin F."/>
        </authorList>
    </citation>
    <scope>NUCLEOTIDE SEQUENCE [LARGE SCALE GENOMIC DNA]</scope>
    <source>
        <strain evidence="2">Marx 270</strain>
    </source>
</reference>
<dbReference type="AlphaFoldDB" id="A0A0C3P3U1"/>
<protein>
    <submittedName>
        <fullName evidence="1">Uncharacterized protein</fullName>
    </submittedName>
</protein>